<reference evidence="6 7" key="1">
    <citation type="submission" date="2019-12" db="EMBL/GenBank/DDBJ databases">
        <title>Paraburkholderia acidiphila 7Q-K02 sp. nov and Paraburkholderia acidisoli DHF22 sp. nov., two strains isolated from forest soil.</title>
        <authorList>
            <person name="Gao Z."/>
            <person name="Qiu L."/>
        </authorList>
    </citation>
    <scope>NUCLEOTIDE SEQUENCE [LARGE SCALE GENOMIC DNA]</scope>
    <source>
        <strain evidence="6 7">DHF22</strain>
    </source>
</reference>
<organism evidence="6 7">
    <name type="scientific">Paraburkholderia acidisoli</name>
    <dbReference type="NCBI Taxonomy" id="2571748"/>
    <lineage>
        <taxon>Bacteria</taxon>
        <taxon>Pseudomonadati</taxon>
        <taxon>Pseudomonadota</taxon>
        <taxon>Betaproteobacteria</taxon>
        <taxon>Burkholderiales</taxon>
        <taxon>Burkholderiaceae</taxon>
        <taxon>Paraburkholderia</taxon>
    </lineage>
</organism>
<dbReference type="InterPro" id="IPR050950">
    <property type="entry name" value="HTH-type_LysR_regulators"/>
</dbReference>
<protein>
    <submittedName>
        <fullName evidence="6">LysR family transcriptional regulator</fullName>
    </submittedName>
</protein>
<evidence type="ECO:0000256" key="1">
    <source>
        <dbReference type="ARBA" id="ARBA00009437"/>
    </source>
</evidence>
<sequence>MRLTNLRLLRVFDAVARLSSFVEASKALHMTPAAVSLAIRDLESSLDFRVFERTTRHVRLTEAGRKFFVCVERVLTEIRATESCAASLRAGNNFDTVRVATTPAVISSLLGVVLERAPVLWPNVRITCVEVPSHQLVEAIDLRAADITIGVRLPNDDFHESQPLFVSRWVALVPRTHALAGHRSLTWRQIQNVSLIIINESSRLRIQSALPADLVLENVHSVSTAMFAVASAANGGGIVVVPGYVSPLALLHNLDVVPITEPDIPHLLEIGVSRQPKPDPHILQIRDFLVEQVQETYKDLA</sequence>
<dbReference type="InterPro" id="IPR036388">
    <property type="entry name" value="WH-like_DNA-bd_sf"/>
</dbReference>
<dbReference type="OrthoDB" id="8675247at2"/>
<dbReference type="SUPFAM" id="SSF53850">
    <property type="entry name" value="Periplasmic binding protein-like II"/>
    <property type="match status" value="1"/>
</dbReference>
<proteinExistence type="inferred from homology"/>
<dbReference type="GO" id="GO:0003677">
    <property type="term" value="F:DNA binding"/>
    <property type="evidence" value="ECO:0007669"/>
    <property type="project" value="UniProtKB-KW"/>
</dbReference>
<accession>A0A7Z2JHF3</accession>
<comment type="similarity">
    <text evidence="1">Belongs to the LysR transcriptional regulatory family.</text>
</comment>
<evidence type="ECO:0000313" key="6">
    <source>
        <dbReference type="EMBL" id="QGZ63354.1"/>
    </source>
</evidence>
<gene>
    <name evidence="6" type="ORF">FAZ98_16275</name>
</gene>
<keyword evidence="2" id="KW-0805">Transcription regulation</keyword>
<dbReference type="InterPro" id="IPR000847">
    <property type="entry name" value="LysR_HTH_N"/>
</dbReference>
<dbReference type="GO" id="GO:0005829">
    <property type="term" value="C:cytosol"/>
    <property type="evidence" value="ECO:0007669"/>
    <property type="project" value="TreeGrafter"/>
</dbReference>
<dbReference type="Pfam" id="PF03466">
    <property type="entry name" value="LysR_substrate"/>
    <property type="match status" value="1"/>
</dbReference>
<evidence type="ECO:0000256" key="2">
    <source>
        <dbReference type="ARBA" id="ARBA00023015"/>
    </source>
</evidence>
<dbReference type="Gene3D" id="1.10.10.10">
    <property type="entry name" value="Winged helix-like DNA-binding domain superfamily/Winged helix DNA-binding domain"/>
    <property type="match status" value="1"/>
</dbReference>
<name>A0A7Z2JHF3_9BURK</name>
<dbReference type="FunFam" id="1.10.10.10:FF:000001">
    <property type="entry name" value="LysR family transcriptional regulator"/>
    <property type="match status" value="1"/>
</dbReference>
<dbReference type="EMBL" id="CP046914">
    <property type="protein sequence ID" value="QGZ63354.1"/>
    <property type="molecule type" value="Genomic_DNA"/>
</dbReference>
<dbReference type="PANTHER" id="PTHR30419:SF8">
    <property type="entry name" value="NITROGEN ASSIMILATION TRANSCRIPTIONAL ACTIVATOR-RELATED"/>
    <property type="match status" value="1"/>
</dbReference>
<keyword evidence="7" id="KW-1185">Reference proteome</keyword>
<evidence type="ECO:0000256" key="4">
    <source>
        <dbReference type="ARBA" id="ARBA00023163"/>
    </source>
</evidence>
<dbReference type="Gene3D" id="3.40.190.290">
    <property type="match status" value="1"/>
</dbReference>
<keyword evidence="3" id="KW-0238">DNA-binding</keyword>
<evidence type="ECO:0000259" key="5">
    <source>
        <dbReference type="PROSITE" id="PS50931"/>
    </source>
</evidence>
<evidence type="ECO:0000313" key="7">
    <source>
        <dbReference type="Proteomes" id="UP000433577"/>
    </source>
</evidence>
<dbReference type="Pfam" id="PF00126">
    <property type="entry name" value="HTH_1"/>
    <property type="match status" value="1"/>
</dbReference>
<dbReference type="SUPFAM" id="SSF46785">
    <property type="entry name" value="Winged helix' DNA-binding domain"/>
    <property type="match status" value="1"/>
</dbReference>
<dbReference type="GO" id="GO:0003700">
    <property type="term" value="F:DNA-binding transcription factor activity"/>
    <property type="evidence" value="ECO:0007669"/>
    <property type="project" value="InterPro"/>
</dbReference>
<dbReference type="PROSITE" id="PS50931">
    <property type="entry name" value="HTH_LYSR"/>
    <property type="match status" value="1"/>
</dbReference>
<dbReference type="KEGG" id="pacs:FAZ98_16275"/>
<dbReference type="InterPro" id="IPR036390">
    <property type="entry name" value="WH_DNA-bd_sf"/>
</dbReference>
<dbReference type="Proteomes" id="UP000433577">
    <property type="component" value="Chromosome 2"/>
</dbReference>
<feature type="domain" description="HTH lysR-type" evidence="5">
    <location>
        <begin position="4"/>
        <end position="61"/>
    </location>
</feature>
<evidence type="ECO:0000256" key="3">
    <source>
        <dbReference type="ARBA" id="ARBA00023125"/>
    </source>
</evidence>
<dbReference type="InterPro" id="IPR005119">
    <property type="entry name" value="LysR_subst-bd"/>
</dbReference>
<keyword evidence="4" id="KW-0804">Transcription</keyword>
<dbReference type="RefSeq" id="WP_158952347.1">
    <property type="nucleotide sequence ID" value="NZ_CP046914.1"/>
</dbReference>
<dbReference type="AlphaFoldDB" id="A0A7Z2JHF3"/>
<dbReference type="PANTHER" id="PTHR30419">
    <property type="entry name" value="HTH-TYPE TRANSCRIPTIONAL REGULATOR YBHD"/>
    <property type="match status" value="1"/>
</dbReference>